<protein>
    <submittedName>
        <fullName evidence="1">Uncharacterized protein</fullName>
    </submittedName>
</protein>
<name>A0A1H0UUA8_9BACT</name>
<evidence type="ECO:0000313" key="2">
    <source>
        <dbReference type="Proteomes" id="UP000199073"/>
    </source>
</evidence>
<sequence>MQSSDLVVFSALSNGRRSNTVLTSGSPENVFRKIKSSERIAGITLAVKTHWGLKNTDNYALQDPETYHDKPTLSPDDYVVKWESAQRMANDDSTLKTELASKDLFGSADLDADITAGDSTFDVVVKHADLLPGGTHDIFQDGYACRICSHSTAVATDGAEEDFTISGTPTYSGLVVTITRSGTFTNSYTVASGARVSSMIQPTADIEPTKTTPVATTAGDGDVDDTTYPIELDNYGTVEQDWTLTFTDATHYTLSGDTLGTLSSGVIGTEFTETNSDVSRPYFTIPVGFFTGTWAAGDTLTFTTHPATIPIGQLLVVPAGSASLANNVCTTVLGGEAAG</sequence>
<dbReference type="Proteomes" id="UP000199073">
    <property type="component" value="Unassembled WGS sequence"/>
</dbReference>
<proteinExistence type="predicted"/>
<dbReference type="AlphaFoldDB" id="A0A1H0UUA8"/>
<dbReference type="RefSeq" id="WP_092225587.1">
    <property type="nucleotide sequence ID" value="NZ_FNJI01000036.1"/>
</dbReference>
<dbReference type="OrthoDB" id="8477619at2"/>
<gene>
    <name evidence="1" type="ORF">SAMN05660330_03724</name>
</gene>
<organism evidence="1 2">
    <name type="scientific">Desulforhopalus singaporensis</name>
    <dbReference type="NCBI Taxonomy" id="91360"/>
    <lineage>
        <taxon>Bacteria</taxon>
        <taxon>Pseudomonadati</taxon>
        <taxon>Thermodesulfobacteriota</taxon>
        <taxon>Desulfobulbia</taxon>
        <taxon>Desulfobulbales</taxon>
        <taxon>Desulfocapsaceae</taxon>
        <taxon>Desulforhopalus</taxon>
    </lineage>
</organism>
<reference evidence="1 2" key="1">
    <citation type="submission" date="2016-10" db="EMBL/GenBank/DDBJ databases">
        <authorList>
            <person name="de Groot N.N."/>
        </authorList>
    </citation>
    <scope>NUCLEOTIDE SEQUENCE [LARGE SCALE GENOMIC DNA]</scope>
    <source>
        <strain evidence="1 2">DSM 12130</strain>
    </source>
</reference>
<dbReference type="STRING" id="91360.SAMN05660330_03724"/>
<dbReference type="EMBL" id="FNJI01000036">
    <property type="protein sequence ID" value="SDP69792.1"/>
    <property type="molecule type" value="Genomic_DNA"/>
</dbReference>
<evidence type="ECO:0000313" key="1">
    <source>
        <dbReference type="EMBL" id="SDP69792.1"/>
    </source>
</evidence>
<accession>A0A1H0UUA8</accession>
<keyword evidence="2" id="KW-1185">Reference proteome</keyword>